<dbReference type="InterPro" id="IPR015421">
    <property type="entry name" value="PyrdxlP-dep_Trfase_major"/>
</dbReference>
<evidence type="ECO:0000256" key="1">
    <source>
        <dbReference type="ARBA" id="ARBA00001933"/>
    </source>
</evidence>
<feature type="region of interest" description="Disordered" evidence="6">
    <location>
        <begin position="1"/>
        <end position="34"/>
    </location>
</feature>
<comment type="similarity">
    <text evidence="2">Belongs to the class-III pyridoxal-phosphate-dependent aminotransferase family.</text>
</comment>
<dbReference type="SUPFAM" id="SSF53383">
    <property type="entry name" value="PLP-dependent transferases"/>
    <property type="match status" value="1"/>
</dbReference>
<comment type="cofactor">
    <cofactor evidence="1">
        <name>pyridoxal 5'-phosphate</name>
        <dbReference type="ChEBI" id="CHEBI:597326"/>
    </cofactor>
</comment>
<keyword evidence="8" id="KW-1185">Reference proteome</keyword>
<organism evidence="7 8">
    <name type="scientific">Dunaliella salina</name>
    <name type="common">Green alga</name>
    <name type="synonym">Protococcus salinus</name>
    <dbReference type="NCBI Taxonomy" id="3046"/>
    <lineage>
        <taxon>Eukaryota</taxon>
        <taxon>Viridiplantae</taxon>
        <taxon>Chlorophyta</taxon>
        <taxon>core chlorophytes</taxon>
        <taxon>Chlorophyceae</taxon>
        <taxon>CS clade</taxon>
        <taxon>Chlamydomonadales</taxon>
        <taxon>Dunaliellaceae</taxon>
        <taxon>Dunaliella</taxon>
    </lineage>
</organism>
<feature type="compositionally biased region" description="Polar residues" evidence="6">
    <location>
        <begin position="18"/>
        <end position="30"/>
    </location>
</feature>
<evidence type="ECO:0000256" key="4">
    <source>
        <dbReference type="ARBA" id="ARBA00022679"/>
    </source>
</evidence>
<evidence type="ECO:0000313" key="7">
    <source>
        <dbReference type="EMBL" id="KAF5841195.1"/>
    </source>
</evidence>
<keyword evidence="5" id="KW-0663">Pyridoxal phosphate</keyword>
<feature type="region of interest" description="Disordered" evidence="6">
    <location>
        <begin position="446"/>
        <end position="515"/>
    </location>
</feature>
<evidence type="ECO:0000256" key="5">
    <source>
        <dbReference type="ARBA" id="ARBA00022898"/>
    </source>
</evidence>
<dbReference type="GO" id="GO:0016740">
    <property type="term" value="F:transferase activity"/>
    <property type="evidence" value="ECO:0007669"/>
    <property type="project" value="UniProtKB-KW"/>
</dbReference>
<sequence length="685" mass="73263">MALSQLSSRGGGLLQPQHQSSQRRSAATKQRTGRVRNVQIAALAGMLDKLFPSISSHAQNRGSGPAYTQKVMEEEGQYILQTYARTPIVLSHGSGCKVYDYEGNEYLDFAAGIAVNALGHSDSRWVAAVTEQAQRLMHTSNLYHTAEQVELAKRLVSSSFADRAFFCNTGAEANEAAIKFARKWARVKAGIDPYDPMATAPSVGAGFLHWLLPRPHHGITGTDLQRPVIQKGKTAAVFVEPIQGEGGISPSTTAFLTGLRQLCDEAGALLVFDEVQCGLGRSGDHGSTFAGNPMVCHAACVVFDIISQPSFLASVEAKGERLRAGLKKISSPHVKEVRGVGLLCGLQLDVPAGPVVTAAREMGVLAITAGSGDVVRLVPPLVVSDAEIDSVMLVPPLLAHKLDRESVGRVFPLLALIKGLQVWGPCAQLRRGCAQTAAERVRELEGQVAEKGCASEAPSPAEEAERPTPDLPRGPRACTEISPEREPDPDGTAPDFFTFPESRSIPQQRPPPDACGVQALSEANGGALCASAGARQVGAAALPQPAPQDPGPDTRFPLAVLGPGGVAHIDDPDFRAAKALNEQVREREDPLTTRARRESGPERSDARVKGHAELCWITVESAEVVTYSILLPIGDFCDTLLRYLPRQPSEHPPARIPASANARQLILGFMPTHVNPRDVWNMRPV</sequence>
<evidence type="ECO:0000256" key="3">
    <source>
        <dbReference type="ARBA" id="ARBA00022576"/>
    </source>
</evidence>
<dbReference type="Pfam" id="PF00202">
    <property type="entry name" value="Aminotran_3"/>
    <property type="match status" value="2"/>
</dbReference>
<dbReference type="EMBL" id="MU069492">
    <property type="protein sequence ID" value="KAF5841195.1"/>
    <property type="molecule type" value="Genomic_DNA"/>
</dbReference>
<gene>
    <name evidence="7" type="ORF">DUNSADRAFT_14026</name>
</gene>
<dbReference type="Proteomes" id="UP000815325">
    <property type="component" value="Unassembled WGS sequence"/>
</dbReference>
<feature type="region of interest" description="Disordered" evidence="6">
    <location>
        <begin position="585"/>
        <end position="605"/>
    </location>
</feature>
<name>A0ABQ7H2X3_DUNSA</name>
<keyword evidence="3" id="KW-0032">Aminotransferase</keyword>
<dbReference type="Gene3D" id="3.40.640.10">
    <property type="entry name" value="Type I PLP-dependent aspartate aminotransferase-like (Major domain)"/>
    <property type="match status" value="2"/>
</dbReference>
<evidence type="ECO:0000256" key="2">
    <source>
        <dbReference type="ARBA" id="ARBA00008954"/>
    </source>
</evidence>
<evidence type="ECO:0000256" key="6">
    <source>
        <dbReference type="SAM" id="MobiDB-lite"/>
    </source>
</evidence>
<dbReference type="InterPro" id="IPR015422">
    <property type="entry name" value="PyrdxlP-dep_Trfase_small"/>
</dbReference>
<comment type="caution">
    <text evidence="7">The sequence shown here is derived from an EMBL/GenBank/DDBJ whole genome shotgun (WGS) entry which is preliminary data.</text>
</comment>
<dbReference type="PANTHER" id="PTHR11986:SF79">
    <property type="entry name" value="ACETYLORNITHINE AMINOTRANSFERASE, MITOCHONDRIAL"/>
    <property type="match status" value="1"/>
</dbReference>
<reference evidence="7" key="1">
    <citation type="submission" date="2017-08" db="EMBL/GenBank/DDBJ databases">
        <authorList>
            <person name="Polle J.E."/>
            <person name="Barry K."/>
            <person name="Cushman J."/>
            <person name="Schmutz J."/>
            <person name="Tran D."/>
            <person name="Hathwaick L.T."/>
            <person name="Yim W.C."/>
            <person name="Jenkins J."/>
            <person name="Mckie-Krisberg Z.M."/>
            <person name="Prochnik S."/>
            <person name="Lindquist E."/>
            <person name="Dockter R.B."/>
            <person name="Adam C."/>
            <person name="Molina H."/>
            <person name="Bunkerborg J."/>
            <person name="Jin E."/>
            <person name="Buchheim M."/>
            <person name="Magnuson J."/>
        </authorList>
    </citation>
    <scope>NUCLEOTIDE SEQUENCE</scope>
    <source>
        <strain evidence="7">CCAP 19/18</strain>
    </source>
</reference>
<dbReference type="PANTHER" id="PTHR11986">
    <property type="entry name" value="AMINOTRANSFERASE CLASS III"/>
    <property type="match status" value="1"/>
</dbReference>
<dbReference type="Gene3D" id="3.90.1150.10">
    <property type="entry name" value="Aspartate Aminotransferase, domain 1"/>
    <property type="match status" value="2"/>
</dbReference>
<accession>A0ABQ7H2X3</accession>
<dbReference type="InterPro" id="IPR050103">
    <property type="entry name" value="Class-III_PLP-dep_AT"/>
</dbReference>
<keyword evidence="4 7" id="KW-0808">Transferase</keyword>
<dbReference type="InterPro" id="IPR005814">
    <property type="entry name" value="Aminotrans_3"/>
</dbReference>
<protein>
    <submittedName>
        <fullName evidence="7">Pyridoxal phosphate-dependent transferase</fullName>
    </submittedName>
</protein>
<dbReference type="InterPro" id="IPR015424">
    <property type="entry name" value="PyrdxlP-dep_Trfase"/>
</dbReference>
<evidence type="ECO:0000313" key="8">
    <source>
        <dbReference type="Proteomes" id="UP000815325"/>
    </source>
</evidence>
<proteinExistence type="inferred from homology"/>